<dbReference type="InterPro" id="IPR004241">
    <property type="entry name" value="Atg8-like"/>
</dbReference>
<evidence type="ECO:0000256" key="3">
    <source>
        <dbReference type="ARBA" id="ARBA00023136"/>
    </source>
</evidence>
<dbReference type="AlphaFoldDB" id="A0A1Y3BGR4"/>
<dbReference type="GO" id="GO:0016020">
    <property type="term" value="C:membrane"/>
    <property type="evidence" value="ECO:0007669"/>
    <property type="project" value="UniProtKB-SubCell"/>
</dbReference>
<comment type="similarity">
    <text evidence="2 6">Belongs to the ATG8 family.</text>
</comment>
<gene>
    <name evidence="7" type="ORF">BLA29_000405</name>
</gene>
<evidence type="ECO:0000256" key="2">
    <source>
        <dbReference type="ARBA" id="ARBA00007293"/>
    </source>
</evidence>
<dbReference type="EMBL" id="MUJZ01020086">
    <property type="protein sequence ID" value="OTF80052.1"/>
    <property type="molecule type" value="Genomic_DNA"/>
</dbReference>
<organism evidence="7 8">
    <name type="scientific">Euroglyphus maynei</name>
    <name type="common">Mayne's house dust mite</name>
    <dbReference type="NCBI Taxonomy" id="6958"/>
    <lineage>
        <taxon>Eukaryota</taxon>
        <taxon>Metazoa</taxon>
        <taxon>Ecdysozoa</taxon>
        <taxon>Arthropoda</taxon>
        <taxon>Chelicerata</taxon>
        <taxon>Arachnida</taxon>
        <taxon>Acari</taxon>
        <taxon>Acariformes</taxon>
        <taxon>Sarcoptiformes</taxon>
        <taxon>Astigmata</taxon>
        <taxon>Psoroptidia</taxon>
        <taxon>Analgoidea</taxon>
        <taxon>Pyroglyphidae</taxon>
        <taxon>Pyroglyphinae</taxon>
        <taxon>Euroglyphus</taxon>
    </lineage>
</organism>
<protein>
    <submittedName>
        <fullName evidence="7">Microtubule-associated proteins 1A/1B light chain-like protein</fullName>
    </submittedName>
</protein>
<evidence type="ECO:0000256" key="1">
    <source>
        <dbReference type="ARBA" id="ARBA00004370"/>
    </source>
</evidence>
<evidence type="ECO:0000256" key="5">
    <source>
        <dbReference type="PIRSR" id="PIRSR604241-50"/>
    </source>
</evidence>
<comment type="subcellular location">
    <subcellularLocation>
        <location evidence="1">Membrane</location>
    </subcellularLocation>
</comment>
<accession>A0A1Y3BGR4</accession>
<dbReference type="InterPro" id="IPR029071">
    <property type="entry name" value="Ubiquitin-like_domsf"/>
</dbReference>
<dbReference type="Pfam" id="PF02991">
    <property type="entry name" value="ATG8"/>
    <property type="match status" value="1"/>
</dbReference>
<keyword evidence="3" id="KW-0472">Membrane</keyword>
<proteinExistence type="inferred from homology"/>
<evidence type="ECO:0000256" key="6">
    <source>
        <dbReference type="RuleBase" id="RU004384"/>
    </source>
</evidence>
<dbReference type="PANTHER" id="PTHR10969">
    <property type="entry name" value="MICROTUBULE-ASSOCIATED PROTEINS 1A/1B LIGHT CHAIN 3-RELATED"/>
    <property type="match status" value="1"/>
</dbReference>
<evidence type="ECO:0000313" key="8">
    <source>
        <dbReference type="Proteomes" id="UP000194236"/>
    </source>
</evidence>
<dbReference type="OrthoDB" id="6738456at2759"/>
<dbReference type="GO" id="GO:0006914">
    <property type="term" value="P:autophagy"/>
    <property type="evidence" value="ECO:0007669"/>
    <property type="project" value="UniProtKB-KW"/>
</dbReference>
<name>A0A1Y3BGR4_EURMA</name>
<evidence type="ECO:0000256" key="4">
    <source>
        <dbReference type="ARBA" id="ARBA00023288"/>
    </source>
</evidence>
<dbReference type="Gene3D" id="3.10.20.90">
    <property type="entry name" value="Phosphatidylinositol 3-kinase Catalytic Subunit, Chain A, domain 1"/>
    <property type="match status" value="1"/>
</dbReference>
<feature type="lipid moiety-binding region" description="Phosphatidylserine amidated glycine; alternate" evidence="5">
    <location>
        <position position="148"/>
    </location>
</feature>
<keyword evidence="6" id="KW-0072">Autophagy</keyword>
<dbReference type="Proteomes" id="UP000194236">
    <property type="component" value="Unassembled WGS sequence"/>
</dbReference>
<sequence>MPFKITFLRKNCTDDEKTFKQRKSFAMRREEVLGIRAKFPNKIPIIVERSQKERYLPRLDKTKFLVPQELSMGRFMTVIRLGMNVEVSELNNNNFNRMNLNARQSLHFMINNQTVVVEMSRTMNEIYKEHKDKDGFLYITYSSQEIFG</sequence>
<comment type="caution">
    <text evidence="7">The sequence shown here is derived from an EMBL/GenBank/DDBJ whole genome shotgun (WGS) entry which is preliminary data.</text>
</comment>
<keyword evidence="4 5" id="KW-0449">Lipoprotein</keyword>
<keyword evidence="8" id="KW-1185">Reference proteome</keyword>
<reference evidence="7 8" key="1">
    <citation type="submission" date="2017-03" db="EMBL/GenBank/DDBJ databases">
        <title>Genome Survey of Euroglyphus maynei.</title>
        <authorList>
            <person name="Arlian L.G."/>
            <person name="Morgan M.S."/>
            <person name="Rider S.D."/>
        </authorList>
    </citation>
    <scope>NUCLEOTIDE SEQUENCE [LARGE SCALE GENOMIC DNA]</scope>
    <source>
        <strain evidence="7">Arlian Lab</strain>
        <tissue evidence="7">Whole body</tissue>
    </source>
</reference>
<dbReference type="SUPFAM" id="SSF54236">
    <property type="entry name" value="Ubiquitin-like"/>
    <property type="match status" value="1"/>
</dbReference>
<evidence type="ECO:0000313" key="7">
    <source>
        <dbReference type="EMBL" id="OTF80052.1"/>
    </source>
</evidence>